<feature type="transmembrane region" description="Helical" evidence="6">
    <location>
        <begin position="347"/>
        <end position="366"/>
    </location>
</feature>
<dbReference type="AlphaFoldDB" id="A0A1E3A2K2"/>
<keyword evidence="5 6" id="KW-0472">Membrane</keyword>
<proteinExistence type="predicted"/>
<dbReference type="PANTHER" id="PTHR33406:SF13">
    <property type="entry name" value="MEMBRANE PROTEIN YDFJ"/>
    <property type="match status" value="1"/>
</dbReference>
<keyword evidence="4 6" id="KW-1133">Transmembrane helix</keyword>
<sequence>MERYTQFLLKHKKLIIGVFVLAAVLCAVLSGLVGVNYNFADYLPDDAASTRALEVMDEEYSQSVPNMRVLVYEVSIPQALAYKEKIADVDGVEEVNWLDDAVDIYEPLELAEQKTVEDWYKDGNALFSVTVDEKKQDSVIPAVREIIGEENCMSGTAVTSVLAPVNTSVEVQQIMFLAVPIIFLILILTTNSWFEPVLFMITIGVAILINRGTNLMFGTVSFVTNAAGSVLQLAVSMDYSIFLLHRFSENREEGLPVEKAMIEAVKQSVGSILSSGLTTVTGFLALVLMRFKIGPDMGWVMSKAIVLSLVSVLCFLPALAISTYRLIDKTQHRTFVPKFDKFAGMVMKLRIPALVLVILILPVSFLGQMKNDFFYGGSQVYSTQATQMGRDMEAIDKMFGSSNPVVLMVPKGDMEKEIAMNEELKKLDCVTSVVSYVNSVGNAIPSSFLPSETVSRLYSAHYSRFVITMEAEEKDPDWYEKVNDIRNIGEKYYGDKIQYAGDLVSTEDLKTTITQDNAKVNFLAIAFVFCILLVNFKSLSLPVILTLVIESSIWINLGIPYFRGQTLFYIGYLIISTVQLGATIDYAILFSDRYMDFRKTLPKKEAAFMTLRTCTISILTSAAVLTLAGVILGKVSTNGVLSQLGILIGRGAALSFVLVIFVLPTLLILFDRVIRRTTLHCDFFRKEKEMAEIGKAADKEE</sequence>
<protein>
    <submittedName>
        <fullName evidence="8">MMPL family protein</fullName>
    </submittedName>
</protein>
<keyword evidence="3 6" id="KW-0812">Transmembrane</keyword>
<evidence type="ECO:0000256" key="6">
    <source>
        <dbReference type="SAM" id="Phobius"/>
    </source>
</evidence>
<reference evidence="8 9" key="1">
    <citation type="submission" date="2016-07" db="EMBL/GenBank/DDBJ databases">
        <title>Characterization of isolates of Eisenbergiella tayi derived from blood cultures, using whole genome sequencing.</title>
        <authorList>
            <person name="Burdz T."/>
            <person name="Wiebe D."/>
            <person name="Huynh C."/>
            <person name="Bernard K."/>
        </authorList>
    </citation>
    <scope>NUCLEOTIDE SEQUENCE [LARGE SCALE GENOMIC DNA]</scope>
    <source>
        <strain evidence="8 9">NML 120489</strain>
    </source>
</reference>
<evidence type="ECO:0000256" key="2">
    <source>
        <dbReference type="ARBA" id="ARBA00022475"/>
    </source>
</evidence>
<feature type="transmembrane region" description="Helical" evidence="6">
    <location>
        <begin position="569"/>
        <end position="589"/>
    </location>
</feature>
<comment type="caution">
    <text evidence="8">The sequence shown here is derived from an EMBL/GenBank/DDBJ whole genome shotgun (WGS) entry which is preliminary data.</text>
</comment>
<evidence type="ECO:0000313" key="9">
    <source>
        <dbReference type="Proteomes" id="UP000095003"/>
    </source>
</evidence>
<dbReference type="InterPro" id="IPR004869">
    <property type="entry name" value="MMPL_dom"/>
</dbReference>
<evidence type="ECO:0000256" key="5">
    <source>
        <dbReference type="ARBA" id="ARBA00023136"/>
    </source>
</evidence>
<dbReference type="Pfam" id="PF03176">
    <property type="entry name" value="MMPL"/>
    <property type="match status" value="2"/>
</dbReference>
<evidence type="ECO:0000259" key="7">
    <source>
        <dbReference type="Pfam" id="PF03176"/>
    </source>
</evidence>
<feature type="domain" description="Membrane transport protein MMPL" evidence="7">
    <location>
        <begin position="42"/>
        <end position="322"/>
    </location>
</feature>
<feature type="transmembrane region" description="Helical" evidence="6">
    <location>
        <begin position="305"/>
        <end position="327"/>
    </location>
</feature>
<feature type="transmembrane region" description="Helical" evidence="6">
    <location>
        <begin position="520"/>
        <end position="549"/>
    </location>
</feature>
<evidence type="ECO:0000256" key="1">
    <source>
        <dbReference type="ARBA" id="ARBA00004651"/>
    </source>
</evidence>
<feature type="transmembrane region" description="Helical" evidence="6">
    <location>
        <begin position="174"/>
        <end position="194"/>
    </location>
</feature>
<dbReference type="Proteomes" id="UP000095003">
    <property type="component" value="Unassembled WGS sequence"/>
</dbReference>
<feature type="transmembrane region" description="Helical" evidence="6">
    <location>
        <begin position="644"/>
        <end position="670"/>
    </location>
</feature>
<feature type="domain" description="Membrane transport protein MMPL" evidence="7">
    <location>
        <begin position="383"/>
        <end position="673"/>
    </location>
</feature>
<dbReference type="Gene3D" id="1.20.1640.10">
    <property type="entry name" value="Multidrug efflux transporter AcrB transmembrane domain"/>
    <property type="match status" value="2"/>
</dbReference>
<evidence type="ECO:0000256" key="4">
    <source>
        <dbReference type="ARBA" id="ARBA00022989"/>
    </source>
</evidence>
<dbReference type="InterPro" id="IPR050545">
    <property type="entry name" value="Mycobact_MmpL"/>
</dbReference>
<dbReference type="RefSeq" id="WP_069159400.1">
    <property type="nucleotide sequence ID" value="NZ_DBFYTC010000026.1"/>
</dbReference>
<feature type="transmembrane region" description="Helical" evidence="6">
    <location>
        <begin position="215"/>
        <end position="235"/>
    </location>
</feature>
<dbReference type="GeneID" id="93304612"/>
<dbReference type="SUPFAM" id="SSF82866">
    <property type="entry name" value="Multidrug efflux transporter AcrB transmembrane domain"/>
    <property type="match status" value="2"/>
</dbReference>
<feature type="transmembrane region" description="Helical" evidence="6">
    <location>
        <begin position="14"/>
        <end position="35"/>
    </location>
</feature>
<dbReference type="GO" id="GO:0005886">
    <property type="term" value="C:plasma membrane"/>
    <property type="evidence" value="ECO:0007669"/>
    <property type="project" value="UniProtKB-SubCell"/>
</dbReference>
<feature type="transmembrane region" description="Helical" evidence="6">
    <location>
        <begin position="272"/>
        <end position="293"/>
    </location>
</feature>
<evidence type="ECO:0000313" key="8">
    <source>
        <dbReference type="EMBL" id="ODM02849.1"/>
    </source>
</evidence>
<feature type="transmembrane region" description="Helical" evidence="6">
    <location>
        <begin position="610"/>
        <end position="632"/>
    </location>
</feature>
<dbReference type="PANTHER" id="PTHR33406">
    <property type="entry name" value="MEMBRANE PROTEIN MJ1562-RELATED"/>
    <property type="match status" value="1"/>
</dbReference>
<comment type="subcellular location">
    <subcellularLocation>
        <location evidence="1">Cell membrane</location>
        <topology evidence="1">Multi-pass membrane protein</topology>
    </subcellularLocation>
</comment>
<organism evidence="8 9">
    <name type="scientific">Eisenbergiella tayi</name>
    <dbReference type="NCBI Taxonomy" id="1432052"/>
    <lineage>
        <taxon>Bacteria</taxon>
        <taxon>Bacillati</taxon>
        <taxon>Bacillota</taxon>
        <taxon>Clostridia</taxon>
        <taxon>Lachnospirales</taxon>
        <taxon>Lachnospiraceae</taxon>
        <taxon>Eisenbergiella</taxon>
    </lineage>
</organism>
<accession>A0A1E3A2K2</accession>
<gene>
    <name evidence="8" type="ORF">BEH84_06080</name>
</gene>
<dbReference type="EMBL" id="MCGI01000008">
    <property type="protein sequence ID" value="ODM02849.1"/>
    <property type="molecule type" value="Genomic_DNA"/>
</dbReference>
<name>A0A1E3A2K2_9FIRM</name>
<evidence type="ECO:0000256" key="3">
    <source>
        <dbReference type="ARBA" id="ARBA00022692"/>
    </source>
</evidence>
<dbReference type="PATRIC" id="fig|1432052.3.peg.6722"/>
<keyword evidence="2" id="KW-1003">Cell membrane</keyword>